<dbReference type="AlphaFoldDB" id="A0A814XWR3"/>
<proteinExistence type="predicted"/>
<evidence type="ECO:0000313" key="4">
    <source>
        <dbReference type="Proteomes" id="UP000663828"/>
    </source>
</evidence>
<accession>A0A814XWR3</accession>
<dbReference type="OrthoDB" id="10391522at2759"/>
<dbReference type="Proteomes" id="UP000663828">
    <property type="component" value="Unassembled WGS sequence"/>
</dbReference>
<name>A0A814XWR3_ADIRI</name>
<keyword evidence="4" id="KW-1185">Reference proteome</keyword>
<evidence type="ECO:0000313" key="2">
    <source>
        <dbReference type="EMBL" id="CAF1221453.1"/>
    </source>
</evidence>
<reference evidence="2" key="1">
    <citation type="submission" date="2021-02" db="EMBL/GenBank/DDBJ databases">
        <authorList>
            <person name="Nowell W R."/>
        </authorList>
    </citation>
    <scope>NUCLEOTIDE SEQUENCE</scope>
</reference>
<comment type="caution">
    <text evidence="2">The sequence shown here is derived from an EMBL/GenBank/DDBJ whole genome shotgun (WGS) entry which is preliminary data.</text>
</comment>
<evidence type="ECO:0000313" key="3">
    <source>
        <dbReference type="EMBL" id="CAF1391830.1"/>
    </source>
</evidence>
<gene>
    <name evidence="3" type="ORF">EDS130_LOCUS35514</name>
    <name evidence="2" type="ORF">XAT740_LOCUS24731</name>
</gene>
<evidence type="ECO:0000256" key="1">
    <source>
        <dbReference type="SAM" id="SignalP"/>
    </source>
</evidence>
<sequence length="416" mass="47169">MMKYLQISLFITIVVVAEICCEDKRTGPCPGIPLDSCECFQHLLDDNIEISNMTDIVSRNWAISLWYQDISHSFQKLLHTAPDSTPGLPSVGIWPTIGAWASNAVGFSIRQQPVPELWSYIIRDLPHWTQEILSKIPFTLINTLFKDILQHTSVALGAGNIFVFREIAVAYAHYGLAFCADKTRPSDAKMNDFVKNYICSDGQCDLAKAMWALFEAHYAPESMTFSERDQLLLVQGMYAGLAEQTHLQPFINASLPGYTTNWCRLWPSKNTTQCQDFLNTVVTKIMVHLFIGKHRLLSDHDIPKGIHNGSNFSPFLSTLSLPQAHDLMLKMLNSTTLGLDHTAANDWNSLAQRMRFVSPLFWVFLDHEDVNCYLFSAEQELLIRANRSQSMDPHSWLKICDKDCCADNGRWNGENN</sequence>
<dbReference type="EMBL" id="CAJNOR010001929">
    <property type="protein sequence ID" value="CAF1221453.1"/>
    <property type="molecule type" value="Genomic_DNA"/>
</dbReference>
<dbReference type="Proteomes" id="UP000663852">
    <property type="component" value="Unassembled WGS sequence"/>
</dbReference>
<feature type="chain" id="PRO_5036226468" evidence="1">
    <location>
        <begin position="18"/>
        <end position="416"/>
    </location>
</feature>
<protein>
    <submittedName>
        <fullName evidence="2">Uncharacterized protein</fullName>
    </submittedName>
</protein>
<keyword evidence="1" id="KW-0732">Signal</keyword>
<organism evidence="2 4">
    <name type="scientific">Adineta ricciae</name>
    <name type="common">Rotifer</name>
    <dbReference type="NCBI Taxonomy" id="249248"/>
    <lineage>
        <taxon>Eukaryota</taxon>
        <taxon>Metazoa</taxon>
        <taxon>Spiralia</taxon>
        <taxon>Gnathifera</taxon>
        <taxon>Rotifera</taxon>
        <taxon>Eurotatoria</taxon>
        <taxon>Bdelloidea</taxon>
        <taxon>Adinetida</taxon>
        <taxon>Adinetidae</taxon>
        <taxon>Adineta</taxon>
    </lineage>
</organism>
<dbReference type="EMBL" id="CAJNOJ010000313">
    <property type="protein sequence ID" value="CAF1391830.1"/>
    <property type="molecule type" value="Genomic_DNA"/>
</dbReference>
<feature type="signal peptide" evidence="1">
    <location>
        <begin position="1"/>
        <end position="17"/>
    </location>
</feature>